<dbReference type="FunFam" id="1.10.10.60:FF:000141">
    <property type="entry name" value="TetR family transcriptional regulator"/>
    <property type="match status" value="1"/>
</dbReference>
<feature type="domain" description="HTH tetR-type" evidence="5">
    <location>
        <begin position="3"/>
        <end position="63"/>
    </location>
</feature>
<dbReference type="Proteomes" id="UP000637720">
    <property type="component" value="Unassembled WGS sequence"/>
</dbReference>
<evidence type="ECO:0000256" key="4">
    <source>
        <dbReference type="PROSITE-ProRule" id="PRU00335"/>
    </source>
</evidence>
<dbReference type="PANTHER" id="PTHR30055">
    <property type="entry name" value="HTH-TYPE TRANSCRIPTIONAL REGULATOR RUTR"/>
    <property type="match status" value="1"/>
</dbReference>
<feature type="DNA-binding region" description="H-T-H motif" evidence="4">
    <location>
        <begin position="26"/>
        <end position="45"/>
    </location>
</feature>
<keyword evidence="7" id="KW-1185">Reference proteome</keyword>
<sequence>MRSDRIARILEAAAAVFAECGFERAKMDDIAERAGVAKGTIYYHFQGKDDLFCALIADVVQRLMDRWDEAARAASDPVERLRHRIEALARFLLANRRFAVMLLAEAWGNETRQQVFRAHVRELIGALERVIREGAEAGAFAVREADTAAAALFGAVSVAVLHAVFAGEPVDEERLVAQIVDQAVQGILPRG</sequence>
<evidence type="ECO:0000256" key="2">
    <source>
        <dbReference type="ARBA" id="ARBA00023125"/>
    </source>
</evidence>
<dbReference type="GO" id="GO:0000976">
    <property type="term" value="F:transcription cis-regulatory region binding"/>
    <property type="evidence" value="ECO:0007669"/>
    <property type="project" value="TreeGrafter"/>
</dbReference>
<name>A0A8J3BCM8_9BACI</name>
<evidence type="ECO:0000256" key="1">
    <source>
        <dbReference type="ARBA" id="ARBA00023015"/>
    </source>
</evidence>
<dbReference type="Pfam" id="PF00440">
    <property type="entry name" value="TetR_N"/>
    <property type="match status" value="1"/>
</dbReference>
<reference evidence="6" key="1">
    <citation type="journal article" date="2014" name="Int. J. Syst. Evol. Microbiol.">
        <title>Complete genome sequence of Corynebacterium casei LMG S-19264T (=DSM 44701T), isolated from a smear-ripened cheese.</title>
        <authorList>
            <consortium name="US DOE Joint Genome Institute (JGI-PGF)"/>
            <person name="Walter F."/>
            <person name="Albersmeier A."/>
            <person name="Kalinowski J."/>
            <person name="Ruckert C."/>
        </authorList>
    </citation>
    <scope>NUCLEOTIDE SEQUENCE</scope>
    <source>
        <strain evidence="6">JCM 14719</strain>
    </source>
</reference>
<evidence type="ECO:0000259" key="5">
    <source>
        <dbReference type="PROSITE" id="PS50977"/>
    </source>
</evidence>
<accession>A0A8J3BCM8</accession>
<dbReference type="Gene3D" id="1.10.357.10">
    <property type="entry name" value="Tetracycline Repressor, domain 2"/>
    <property type="match status" value="1"/>
</dbReference>
<keyword evidence="2 4" id="KW-0238">DNA-binding</keyword>
<evidence type="ECO:0000313" key="7">
    <source>
        <dbReference type="Proteomes" id="UP000637720"/>
    </source>
</evidence>
<gene>
    <name evidence="6" type="ORF">GCM10007043_19060</name>
</gene>
<dbReference type="SUPFAM" id="SSF48498">
    <property type="entry name" value="Tetracyclin repressor-like, C-terminal domain"/>
    <property type="match status" value="1"/>
</dbReference>
<dbReference type="EMBL" id="BMOF01000044">
    <property type="protein sequence ID" value="GGK05247.1"/>
    <property type="molecule type" value="Genomic_DNA"/>
</dbReference>
<organism evidence="6 7">
    <name type="scientific">Calditerricola satsumensis</name>
    <dbReference type="NCBI Taxonomy" id="373054"/>
    <lineage>
        <taxon>Bacteria</taxon>
        <taxon>Bacillati</taxon>
        <taxon>Bacillota</taxon>
        <taxon>Bacilli</taxon>
        <taxon>Bacillales</taxon>
        <taxon>Bacillaceae</taxon>
        <taxon>Calditerricola</taxon>
    </lineage>
</organism>
<dbReference type="PANTHER" id="PTHR30055:SF226">
    <property type="entry name" value="HTH-TYPE TRANSCRIPTIONAL REGULATOR PKSA"/>
    <property type="match status" value="1"/>
</dbReference>
<keyword evidence="3" id="KW-0804">Transcription</keyword>
<dbReference type="RefSeq" id="WP_172673453.1">
    <property type="nucleotide sequence ID" value="NZ_BMOF01000044.1"/>
</dbReference>
<keyword evidence="1" id="KW-0805">Transcription regulation</keyword>
<dbReference type="Gene3D" id="1.10.10.60">
    <property type="entry name" value="Homeodomain-like"/>
    <property type="match status" value="1"/>
</dbReference>
<dbReference type="PROSITE" id="PS50977">
    <property type="entry name" value="HTH_TETR_2"/>
    <property type="match status" value="1"/>
</dbReference>
<dbReference type="InterPro" id="IPR050109">
    <property type="entry name" value="HTH-type_TetR-like_transc_reg"/>
</dbReference>
<dbReference type="PRINTS" id="PR00455">
    <property type="entry name" value="HTHTETR"/>
</dbReference>
<dbReference type="InterPro" id="IPR041490">
    <property type="entry name" value="KstR2_TetR_C"/>
</dbReference>
<comment type="caution">
    <text evidence="6">The sequence shown here is derived from an EMBL/GenBank/DDBJ whole genome shotgun (WGS) entry which is preliminary data.</text>
</comment>
<proteinExistence type="predicted"/>
<dbReference type="InterPro" id="IPR036271">
    <property type="entry name" value="Tet_transcr_reg_TetR-rel_C_sf"/>
</dbReference>
<dbReference type="InterPro" id="IPR001647">
    <property type="entry name" value="HTH_TetR"/>
</dbReference>
<protein>
    <submittedName>
        <fullName evidence="6">TetR family transcriptional regulator</fullName>
    </submittedName>
</protein>
<evidence type="ECO:0000256" key="3">
    <source>
        <dbReference type="ARBA" id="ARBA00023163"/>
    </source>
</evidence>
<dbReference type="GO" id="GO:0045892">
    <property type="term" value="P:negative regulation of DNA-templated transcription"/>
    <property type="evidence" value="ECO:0007669"/>
    <property type="project" value="UniProtKB-ARBA"/>
</dbReference>
<dbReference type="Pfam" id="PF17932">
    <property type="entry name" value="TetR_C_24"/>
    <property type="match status" value="1"/>
</dbReference>
<reference evidence="6" key="2">
    <citation type="submission" date="2020-09" db="EMBL/GenBank/DDBJ databases">
        <authorList>
            <person name="Sun Q."/>
            <person name="Ohkuma M."/>
        </authorList>
    </citation>
    <scope>NUCLEOTIDE SEQUENCE</scope>
    <source>
        <strain evidence="6">JCM 14719</strain>
    </source>
</reference>
<dbReference type="InterPro" id="IPR009057">
    <property type="entry name" value="Homeodomain-like_sf"/>
</dbReference>
<dbReference type="GO" id="GO:0003700">
    <property type="term" value="F:DNA-binding transcription factor activity"/>
    <property type="evidence" value="ECO:0007669"/>
    <property type="project" value="TreeGrafter"/>
</dbReference>
<evidence type="ECO:0000313" key="6">
    <source>
        <dbReference type="EMBL" id="GGK05247.1"/>
    </source>
</evidence>
<dbReference type="AlphaFoldDB" id="A0A8J3BCM8"/>
<dbReference type="SUPFAM" id="SSF46689">
    <property type="entry name" value="Homeodomain-like"/>
    <property type="match status" value="1"/>
</dbReference>